<evidence type="ECO:0000313" key="2">
    <source>
        <dbReference type="EMBL" id="SMX34439.1"/>
    </source>
</evidence>
<keyword evidence="1" id="KW-1133">Transmembrane helix</keyword>
<keyword evidence="3" id="KW-1185">Reference proteome</keyword>
<feature type="transmembrane region" description="Helical" evidence="1">
    <location>
        <begin position="20"/>
        <end position="38"/>
    </location>
</feature>
<dbReference type="RefSeq" id="WP_254920125.1">
    <property type="nucleotide sequence ID" value="NZ_FXYG01000001.1"/>
</dbReference>
<protein>
    <submittedName>
        <fullName evidence="2">Uncharacterized protein</fullName>
    </submittedName>
</protein>
<keyword evidence="1" id="KW-0812">Transmembrane</keyword>
<dbReference type="EMBL" id="FXYG01000001">
    <property type="protein sequence ID" value="SMX34439.1"/>
    <property type="molecule type" value="Genomic_DNA"/>
</dbReference>
<proteinExistence type="predicted"/>
<gene>
    <name evidence="2" type="ORF">RUA8715_00454</name>
</gene>
<accession>A0A238JUU6</accession>
<evidence type="ECO:0000313" key="3">
    <source>
        <dbReference type="Proteomes" id="UP000202485"/>
    </source>
</evidence>
<dbReference type="AlphaFoldDB" id="A0A238JUU6"/>
<name>A0A238JUU6_9RHOB</name>
<evidence type="ECO:0000256" key="1">
    <source>
        <dbReference type="SAM" id="Phobius"/>
    </source>
</evidence>
<reference evidence="3" key="1">
    <citation type="submission" date="2017-05" db="EMBL/GenBank/DDBJ databases">
        <authorList>
            <person name="Rodrigo-Torres L."/>
            <person name="Arahal R. D."/>
            <person name="Lucena T."/>
        </authorList>
    </citation>
    <scope>NUCLEOTIDE SEQUENCE [LARGE SCALE GENOMIC DNA]</scope>
    <source>
        <strain evidence="3">CECT 8715</strain>
    </source>
</reference>
<sequence>MLTQIKSAFSRSQATLLQDAAGVASLVVILMVALHLPVGF</sequence>
<dbReference type="Proteomes" id="UP000202485">
    <property type="component" value="Unassembled WGS sequence"/>
</dbReference>
<keyword evidence="1" id="KW-0472">Membrane</keyword>
<organism evidence="2 3">
    <name type="scientific">Ruegeria arenilitoris</name>
    <dbReference type="NCBI Taxonomy" id="1173585"/>
    <lineage>
        <taxon>Bacteria</taxon>
        <taxon>Pseudomonadati</taxon>
        <taxon>Pseudomonadota</taxon>
        <taxon>Alphaproteobacteria</taxon>
        <taxon>Rhodobacterales</taxon>
        <taxon>Roseobacteraceae</taxon>
        <taxon>Ruegeria</taxon>
    </lineage>
</organism>